<accession>A0A0K8J2P5</accession>
<keyword evidence="1" id="KW-0812">Transmembrane</keyword>
<dbReference type="AlphaFoldDB" id="A0A0K8J2P5"/>
<dbReference type="KEGG" id="hsd:SD1D_0229"/>
<proteinExistence type="predicted"/>
<dbReference type="Pfam" id="PF18975">
    <property type="entry name" value="DUF5711"/>
    <property type="match status" value="1"/>
</dbReference>
<reference evidence="3" key="1">
    <citation type="submission" date="2015-09" db="EMBL/GenBank/DDBJ databases">
        <authorList>
            <person name="Wibberg D."/>
        </authorList>
    </citation>
    <scope>NUCLEOTIDE SEQUENCE [LARGE SCALE GENOMIC DNA]</scope>
    <source>
        <strain evidence="3">SD1D</strain>
    </source>
</reference>
<keyword evidence="1" id="KW-0472">Membrane</keyword>
<evidence type="ECO:0000313" key="2">
    <source>
        <dbReference type="EMBL" id="CUH91782.1"/>
    </source>
</evidence>
<feature type="transmembrane region" description="Helical" evidence="1">
    <location>
        <begin position="12"/>
        <end position="34"/>
    </location>
</feature>
<sequence length="386" mass="44502">MINNNSINKKRFPIKVIYICLLCIPILYIGFLHLRKNSSYSTYKIISSLSNLETTSNYINYRNGIIRYEKNGAVYIKEGKIIWNYSYEMNDPIVDVCEEYAVISDRGNKLLCIFNEKKCVGRINTLNTIITSKISSKGVVAVMMSDHDNYYVQLYYENGPLVVDSTQENMLVDMKMGIEKYGHLIDFAISKDGKKIVLDMLNLTSGKIRSNLGFYNYGEVGQNKIDRLVGGLPYENIIFPKIVFLNNDLVCAFKDKGFMIYSMPETPELVVDKTFEGKIKSVIYNEKYVGVVLEEESSPSKILLFNLKGKKILDKKFDFEYSHIFLSGNEIIMYNETTCYILRTNGTEKFRHTFDDIKAFLPCDSINRYVLVNELDILEIELSSKY</sequence>
<evidence type="ECO:0000256" key="1">
    <source>
        <dbReference type="SAM" id="Phobius"/>
    </source>
</evidence>
<dbReference type="Proteomes" id="UP000196053">
    <property type="component" value="Chromosome I"/>
</dbReference>
<dbReference type="RefSeq" id="WP_058257218.1">
    <property type="nucleotide sequence ID" value="NZ_LN879430.1"/>
</dbReference>
<evidence type="ECO:0000313" key="3">
    <source>
        <dbReference type="Proteomes" id="UP000196053"/>
    </source>
</evidence>
<keyword evidence="1" id="KW-1133">Transmembrane helix</keyword>
<dbReference type="OrthoDB" id="1779345at2"/>
<name>A0A0K8J2P5_9FIRM</name>
<keyword evidence="3" id="KW-1185">Reference proteome</keyword>
<dbReference type="EMBL" id="LN879430">
    <property type="protein sequence ID" value="CUH91782.1"/>
    <property type="molecule type" value="Genomic_DNA"/>
</dbReference>
<protein>
    <submittedName>
        <fullName evidence="2">Putative membrane protein</fullName>
    </submittedName>
</protein>
<organism evidence="2 3">
    <name type="scientific">Herbinix luporum</name>
    <dbReference type="NCBI Taxonomy" id="1679721"/>
    <lineage>
        <taxon>Bacteria</taxon>
        <taxon>Bacillati</taxon>
        <taxon>Bacillota</taxon>
        <taxon>Clostridia</taxon>
        <taxon>Lachnospirales</taxon>
        <taxon>Lachnospiraceae</taxon>
        <taxon>Herbinix</taxon>
    </lineage>
</organism>
<gene>
    <name evidence="2" type="ORF">SD1D_0229</name>
</gene>
<dbReference type="InterPro" id="IPR043765">
    <property type="entry name" value="DUF5711"/>
</dbReference>